<evidence type="ECO:0000313" key="2">
    <source>
        <dbReference type="EMBL" id="OMC41521.1"/>
    </source>
</evidence>
<comment type="caution">
    <text evidence="2">The sequence shown here is derived from an EMBL/GenBank/DDBJ whole genome shotgun (WGS) entry which is preliminary data.</text>
</comment>
<name>A0ABD6QIY3_MYCFO</name>
<dbReference type="Pfam" id="PF21105">
    <property type="entry name" value="DyP_N"/>
    <property type="match status" value="1"/>
</dbReference>
<dbReference type="SUPFAM" id="SSF54909">
    <property type="entry name" value="Dimeric alpha+beta barrel"/>
    <property type="match status" value="1"/>
</dbReference>
<proteinExistence type="predicted"/>
<feature type="domain" description="DyP dimeric alpha+beta barrel" evidence="1">
    <location>
        <begin position="11"/>
        <end position="120"/>
    </location>
</feature>
<evidence type="ECO:0000313" key="3">
    <source>
        <dbReference type="Proteomes" id="UP000187001"/>
    </source>
</evidence>
<evidence type="ECO:0000259" key="1">
    <source>
        <dbReference type="Pfam" id="PF21105"/>
    </source>
</evidence>
<accession>A0ABD6QIY3</accession>
<sequence>MDAMTELEFDDIQHIMLTGTPHLTGRYEFLSFDTPEAGRAWLAEMVPLVQSATDVRETVNVFKRWVNLAFTWNGLRALGVDENTLASFPNEFREGMASRADILGDTGAAAPEHWVGWFATNPSSSG</sequence>
<dbReference type="Proteomes" id="UP000187001">
    <property type="component" value="Unassembled WGS sequence"/>
</dbReference>
<organism evidence="2 3">
    <name type="scientific">Mycolicibacterium fortuitum</name>
    <name type="common">Mycobacterium fortuitum</name>
    <dbReference type="NCBI Taxonomy" id="1766"/>
    <lineage>
        <taxon>Bacteria</taxon>
        <taxon>Bacillati</taxon>
        <taxon>Actinomycetota</taxon>
        <taxon>Actinomycetes</taxon>
        <taxon>Mycobacteriales</taxon>
        <taxon>Mycobacteriaceae</taxon>
        <taxon>Mycolicibacterium</taxon>
    </lineage>
</organism>
<reference evidence="2 3" key="1">
    <citation type="submission" date="2016-07" db="EMBL/GenBank/DDBJ databases">
        <authorList>
            <person name="Sutton G."/>
            <person name="Brinkac L."/>
            <person name="Sanka R."/>
            <person name="Adams M."/>
            <person name="Lau E."/>
            <person name="Kumar A."/>
            <person name="Macaden R."/>
        </authorList>
    </citation>
    <scope>NUCLEOTIDE SEQUENCE [LARGE SCALE GENOMIC DNA]</scope>
    <source>
        <strain evidence="2 3">GA-0871</strain>
    </source>
</reference>
<gene>
    <name evidence="2" type="ORF">A5742_03940</name>
</gene>
<dbReference type="AlphaFoldDB" id="A0ABD6QIY3"/>
<dbReference type="InterPro" id="IPR049509">
    <property type="entry name" value="DyP_N"/>
</dbReference>
<protein>
    <recommendedName>
        <fullName evidence="1">DyP dimeric alpha+beta barrel domain-containing protein</fullName>
    </recommendedName>
</protein>
<dbReference type="EMBL" id="MBER01000101">
    <property type="protein sequence ID" value="OMC41521.1"/>
    <property type="molecule type" value="Genomic_DNA"/>
</dbReference>
<dbReference type="InterPro" id="IPR011008">
    <property type="entry name" value="Dimeric_a/b-barrel"/>
</dbReference>